<dbReference type="EMBL" id="CP012673">
    <property type="protein sequence ID" value="AUX43496.1"/>
    <property type="molecule type" value="Genomic_DNA"/>
</dbReference>
<proteinExistence type="predicted"/>
<dbReference type="PANTHER" id="PTHR34202:SF1">
    <property type="entry name" value="UPF0548 PROTEIN"/>
    <property type="match status" value="1"/>
</dbReference>
<dbReference type="Proteomes" id="UP000238348">
    <property type="component" value="Chromosome"/>
</dbReference>
<dbReference type="Pfam" id="PF09348">
    <property type="entry name" value="DUF1990"/>
    <property type="match status" value="1"/>
</dbReference>
<organism evidence="2 3">
    <name type="scientific">Sorangium cellulosum</name>
    <name type="common">Polyangium cellulosum</name>
    <dbReference type="NCBI Taxonomy" id="56"/>
    <lineage>
        <taxon>Bacteria</taxon>
        <taxon>Pseudomonadati</taxon>
        <taxon>Myxococcota</taxon>
        <taxon>Polyangia</taxon>
        <taxon>Polyangiales</taxon>
        <taxon>Polyangiaceae</taxon>
        <taxon>Sorangium</taxon>
    </lineage>
</organism>
<evidence type="ECO:0000313" key="2">
    <source>
        <dbReference type="EMBL" id="AUX43496.1"/>
    </source>
</evidence>
<feature type="domain" description="DUF1990" evidence="1">
    <location>
        <begin position="20"/>
        <end position="185"/>
    </location>
</feature>
<dbReference type="PIRSF" id="PIRSF010260">
    <property type="entry name" value="UCP010260"/>
    <property type="match status" value="1"/>
</dbReference>
<gene>
    <name evidence="2" type="ORF">SOCE26_049450</name>
</gene>
<dbReference type="InterPro" id="IPR014457">
    <property type="entry name" value="UCP010260"/>
</dbReference>
<evidence type="ECO:0000313" key="3">
    <source>
        <dbReference type="Proteomes" id="UP000238348"/>
    </source>
</evidence>
<dbReference type="InterPro" id="IPR018960">
    <property type="entry name" value="DUF1990"/>
</dbReference>
<reference evidence="2 3" key="1">
    <citation type="submission" date="2015-09" db="EMBL/GenBank/DDBJ databases">
        <title>Sorangium comparison.</title>
        <authorList>
            <person name="Zaburannyi N."/>
            <person name="Bunk B."/>
            <person name="Overmann J."/>
            <person name="Mueller R."/>
        </authorList>
    </citation>
    <scope>NUCLEOTIDE SEQUENCE [LARGE SCALE GENOMIC DNA]</scope>
    <source>
        <strain evidence="2 3">So ce26</strain>
    </source>
</reference>
<sequence length="198" mass="21982">MPSDAAIRAFLDRQAGRPLSYAEVGCTGPDARRGRPPAGSNLDRHHTVLGQGAALFARAAEALRRWEHFRLGWVELCYPDAPIEAGVTVGILVRVLGFHWLNACRIVYTIDETSGPVRRFGFAYGTLEEHGERGEERFVVEHHEQSGEVGYEIFAVSRPNHVLAKLGYPYARRLQARFARGSMRAMQRAVAAPSAVTR</sequence>
<name>A0A2L0EW25_SORCE</name>
<dbReference type="AlphaFoldDB" id="A0A2L0EW25"/>
<protein>
    <recommendedName>
        <fullName evidence="1">DUF1990 domain-containing protein</fullName>
    </recommendedName>
</protein>
<dbReference type="PANTHER" id="PTHR34202">
    <property type="entry name" value="UPF0548 PROTEIN"/>
    <property type="match status" value="1"/>
</dbReference>
<evidence type="ECO:0000259" key="1">
    <source>
        <dbReference type="Pfam" id="PF09348"/>
    </source>
</evidence>
<dbReference type="RefSeq" id="WP_234023950.1">
    <property type="nucleotide sequence ID" value="NZ_CP012673.1"/>
</dbReference>
<accession>A0A2L0EW25</accession>